<dbReference type="InterPro" id="IPR000298">
    <property type="entry name" value="Cyt_c_oxidase-like_su3"/>
</dbReference>
<dbReference type="GO" id="GO:0019646">
    <property type="term" value="P:aerobic electron transport chain"/>
    <property type="evidence" value="ECO:0007669"/>
    <property type="project" value="InterPro"/>
</dbReference>
<evidence type="ECO:0000256" key="5">
    <source>
        <dbReference type="ARBA" id="ARBA00022475"/>
    </source>
</evidence>
<keyword evidence="6 13" id="KW-0812">Transmembrane</keyword>
<dbReference type="AlphaFoldDB" id="A0A2X4RK42"/>
<dbReference type="EMBL" id="LS483460">
    <property type="protein sequence ID" value="SQH99368.1"/>
    <property type="molecule type" value="Genomic_DNA"/>
</dbReference>
<dbReference type="STRING" id="38301.NX84_09465"/>
<accession>A0A2X4RK42</accession>
<dbReference type="EC" id="7.1.1.9" evidence="3"/>
<keyword evidence="9 14" id="KW-0472">Membrane</keyword>
<evidence type="ECO:0000256" key="11">
    <source>
        <dbReference type="ARBA" id="ARBA00031625"/>
    </source>
</evidence>
<keyword evidence="16" id="KW-0560">Oxidoreductase</keyword>
<keyword evidence="5" id="KW-1003">Cell membrane</keyword>
<feature type="transmembrane region" description="Helical" evidence="14">
    <location>
        <begin position="170"/>
        <end position="193"/>
    </location>
</feature>
<keyword evidence="7" id="KW-1278">Translocase</keyword>
<dbReference type="Pfam" id="PF00510">
    <property type="entry name" value="COX3"/>
    <property type="match status" value="1"/>
</dbReference>
<dbReference type="GO" id="GO:0004129">
    <property type="term" value="F:cytochrome-c oxidase activity"/>
    <property type="evidence" value="ECO:0007669"/>
    <property type="project" value="UniProtKB-EC"/>
</dbReference>
<evidence type="ECO:0000256" key="9">
    <source>
        <dbReference type="ARBA" id="ARBA00023136"/>
    </source>
</evidence>
<comment type="catalytic activity">
    <reaction evidence="12">
        <text>4 Fe(II)-[cytochrome c] + O2 + 8 H(+)(in) = 4 Fe(III)-[cytochrome c] + 2 H2O + 4 H(+)(out)</text>
        <dbReference type="Rhea" id="RHEA:11436"/>
        <dbReference type="Rhea" id="RHEA-COMP:10350"/>
        <dbReference type="Rhea" id="RHEA-COMP:14399"/>
        <dbReference type="ChEBI" id="CHEBI:15377"/>
        <dbReference type="ChEBI" id="CHEBI:15378"/>
        <dbReference type="ChEBI" id="CHEBI:15379"/>
        <dbReference type="ChEBI" id="CHEBI:29033"/>
        <dbReference type="ChEBI" id="CHEBI:29034"/>
        <dbReference type="EC" id="7.1.1.9"/>
    </reaction>
</comment>
<evidence type="ECO:0000313" key="16">
    <source>
        <dbReference type="EMBL" id="SQH99368.1"/>
    </source>
</evidence>
<dbReference type="PANTHER" id="PTHR11403:SF2">
    <property type="entry name" value="CYTOCHROME BO(3) UBIQUINOL OXIDASE SUBUNIT 3"/>
    <property type="match status" value="1"/>
</dbReference>
<comment type="similarity">
    <text evidence="2 13">Belongs to the cytochrome c oxidase subunit 3 family.</text>
</comment>
<dbReference type="FunFam" id="1.20.120.80:FF:000001">
    <property type="entry name" value="Cytochrome (Ubi)quinol oxidase subunit III"/>
    <property type="match status" value="1"/>
</dbReference>
<reference evidence="16 17" key="1">
    <citation type="submission" date="2018-06" db="EMBL/GenBank/DDBJ databases">
        <authorList>
            <consortium name="Pathogen Informatics"/>
            <person name="Doyle S."/>
        </authorList>
    </citation>
    <scope>NUCLEOTIDE SEQUENCE [LARGE SCALE GENOMIC DNA]</scope>
    <source>
        <strain evidence="16 17">NCTC10288</strain>
    </source>
</reference>
<evidence type="ECO:0000256" key="2">
    <source>
        <dbReference type="ARBA" id="ARBA00010581"/>
    </source>
</evidence>
<dbReference type="InterPro" id="IPR024791">
    <property type="entry name" value="Cyt_c/ubiquinol_Oxase_su3"/>
</dbReference>
<dbReference type="InterPro" id="IPR035973">
    <property type="entry name" value="Cyt_c_oxidase_su3-like_sf"/>
</dbReference>
<evidence type="ECO:0000256" key="10">
    <source>
        <dbReference type="ARBA" id="ARBA00031400"/>
    </source>
</evidence>
<dbReference type="KEGG" id="cmin:NCTC10288_00782"/>
<feature type="transmembrane region" description="Helical" evidence="14">
    <location>
        <begin position="55"/>
        <end position="78"/>
    </location>
</feature>
<keyword evidence="8 14" id="KW-1133">Transmembrane helix</keyword>
<evidence type="ECO:0000256" key="6">
    <source>
        <dbReference type="ARBA" id="ARBA00022692"/>
    </source>
</evidence>
<evidence type="ECO:0000256" key="14">
    <source>
        <dbReference type="SAM" id="Phobius"/>
    </source>
</evidence>
<dbReference type="GO" id="GO:0005886">
    <property type="term" value="C:plasma membrane"/>
    <property type="evidence" value="ECO:0007669"/>
    <property type="project" value="UniProtKB-SubCell"/>
</dbReference>
<evidence type="ECO:0000313" key="17">
    <source>
        <dbReference type="Proteomes" id="UP000249264"/>
    </source>
</evidence>
<evidence type="ECO:0000256" key="4">
    <source>
        <dbReference type="ARBA" id="ARBA00015944"/>
    </source>
</evidence>
<feature type="domain" description="Heme-copper oxidase subunit III family profile" evidence="15">
    <location>
        <begin position="55"/>
        <end position="234"/>
    </location>
</feature>
<dbReference type="PANTHER" id="PTHR11403">
    <property type="entry name" value="CYTOCHROME C OXIDASE SUBUNIT III"/>
    <property type="match status" value="1"/>
</dbReference>
<evidence type="ECO:0000256" key="8">
    <source>
        <dbReference type="ARBA" id="ARBA00022989"/>
    </source>
</evidence>
<dbReference type="GO" id="GO:0016491">
    <property type="term" value="F:oxidoreductase activity"/>
    <property type="evidence" value="ECO:0007669"/>
    <property type="project" value="UniProtKB-KW"/>
</dbReference>
<dbReference type="Gene3D" id="1.20.120.80">
    <property type="entry name" value="Cytochrome c oxidase, subunit III, four-helix bundle"/>
    <property type="match status" value="1"/>
</dbReference>
<evidence type="ECO:0000256" key="12">
    <source>
        <dbReference type="ARBA" id="ARBA00047816"/>
    </source>
</evidence>
<gene>
    <name evidence="16" type="primary">ctaE</name>
    <name evidence="16" type="ORF">NCTC10288_00782</name>
</gene>
<evidence type="ECO:0000259" key="15">
    <source>
        <dbReference type="PROSITE" id="PS50253"/>
    </source>
</evidence>
<comment type="subcellular location">
    <subcellularLocation>
        <location evidence="1 13">Cell membrane</location>
        <topology evidence="1 13">Multi-pass membrane protein</topology>
    </subcellularLocation>
</comment>
<evidence type="ECO:0000256" key="13">
    <source>
        <dbReference type="RuleBase" id="RU003376"/>
    </source>
</evidence>
<feature type="transmembrane region" description="Helical" evidence="14">
    <location>
        <begin position="132"/>
        <end position="150"/>
    </location>
</feature>
<dbReference type="SUPFAM" id="SSF81452">
    <property type="entry name" value="Cytochrome c oxidase subunit III-like"/>
    <property type="match status" value="1"/>
</dbReference>
<evidence type="ECO:0000256" key="7">
    <source>
        <dbReference type="ARBA" id="ARBA00022967"/>
    </source>
</evidence>
<sequence length="234" mass="25585">MREGWEGLARCLKKSGGIEMTYTSQPAILLCVTSVVSNQGMAAPRVAALNRPNMVSVGTIVFLSQELMFFAGLFAMWFTSRANGQEGDWAEHTAHINVPMGFVITTVLVLSSVTSQFGVFAAERGDVYKLRLWYSVTLALGVVFLGIMAFEWTELIMAGVTVQSSVFGSVFYILTGFHAAHVTAGLISFGIILARIARSKFTPAQATAAMAVSYYWHFVDVVWIGVFVVIYLVQ</sequence>
<feature type="transmembrane region" description="Helical" evidence="14">
    <location>
        <begin position="214"/>
        <end position="233"/>
    </location>
</feature>
<dbReference type="PROSITE" id="PS50253">
    <property type="entry name" value="COX3"/>
    <property type="match status" value="1"/>
</dbReference>
<protein>
    <recommendedName>
        <fullName evidence="4">Cytochrome c oxidase subunit 3</fullName>
        <ecNumber evidence="3">7.1.1.9</ecNumber>
    </recommendedName>
    <alternativeName>
        <fullName evidence="10">Cytochrome aa3 subunit 3</fullName>
    </alternativeName>
    <alternativeName>
        <fullName evidence="11">Cytochrome c oxidase polypeptide III</fullName>
    </alternativeName>
</protein>
<name>A0A2X4RK42_9CORY</name>
<dbReference type="InterPro" id="IPR013833">
    <property type="entry name" value="Cyt_c_oxidase_su3_a-hlx"/>
</dbReference>
<dbReference type="CDD" id="cd00386">
    <property type="entry name" value="Heme_Cu_Oxidase_III_like"/>
    <property type="match status" value="1"/>
</dbReference>
<evidence type="ECO:0000256" key="3">
    <source>
        <dbReference type="ARBA" id="ARBA00012949"/>
    </source>
</evidence>
<feature type="transmembrane region" description="Helical" evidence="14">
    <location>
        <begin position="98"/>
        <end position="120"/>
    </location>
</feature>
<organism evidence="16 17">
    <name type="scientific">Corynebacterium minutissimum</name>
    <dbReference type="NCBI Taxonomy" id="38301"/>
    <lineage>
        <taxon>Bacteria</taxon>
        <taxon>Bacillati</taxon>
        <taxon>Actinomycetota</taxon>
        <taxon>Actinomycetes</taxon>
        <taxon>Mycobacteriales</taxon>
        <taxon>Corynebacteriaceae</taxon>
        <taxon>Corynebacterium</taxon>
    </lineage>
</organism>
<dbReference type="Proteomes" id="UP000249264">
    <property type="component" value="Chromosome 1"/>
</dbReference>
<proteinExistence type="inferred from homology"/>
<evidence type="ECO:0000256" key="1">
    <source>
        <dbReference type="ARBA" id="ARBA00004651"/>
    </source>
</evidence>